<feature type="transmembrane region" description="Helical" evidence="1">
    <location>
        <begin position="21"/>
        <end position="43"/>
    </location>
</feature>
<dbReference type="AlphaFoldDB" id="A0A1B0BKI8"/>
<sequence length="151" mass="17320">MEWRSRRNPYTYKHYKYDHSMYLMFLSSNVLRQFIMALLQSIMDGKNKINSPMLSTLTLNDIDLSSINSGGDFEPMPCRPANTGYVVVGLELLYNYLALTLQPLPLPDDFETIPVLGLRSSQSVPLTLRERKHQDNGYAEKPVLILAVVMY</sequence>
<dbReference type="VEuPathDB" id="VectorBase:GPPI021958"/>
<dbReference type="EMBL" id="JXJN01015959">
    <property type="status" value="NOT_ANNOTATED_CDS"/>
    <property type="molecule type" value="Genomic_DNA"/>
</dbReference>
<keyword evidence="1" id="KW-1133">Transmembrane helix</keyword>
<organism evidence="2 3">
    <name type="scientific">Glossina palpalis gambiensis</name>
    <dbReference type="NCBI Taxonomy" id="67801"/>
    <lineage>
        <taxon>Eukaryota</taxon>
        <taxon>Metazoa</taxon>
        <taxon>Ecdysozoa</taxon>
        <taxon>Arthropoda</taxon>
        <taxon>Hexapoda</taxon>
        <taxon>Insecta</taxon>
        <taxon>Pterygota</taxon>
        <taxon>Neoptera</taxon>
        <taxon>Endopterygota</taxon>
        <taxon>Diptera</taxon>
        <taxon>Brachycera</taxon>
        <taxon>Muscomorpha</taxon>
        <taxon>Hippoboscoidea</taxon>
        <taxon>Glossinidae</taxon>
        <taxon>Glossina</taxon>
    </lineage>
</organism>
<dbReference type="VEuPathDB" id="VectorBase:GPPI033108"/>
<accession>A0A1B0BKI8</accession>
<dbReference type="EMBL" id="JXJN01009848">
    <property type="status" value="NOT_ANNOTATED_CDS"/>
    <property type="molecule type" value="Genomic_DNA"/>
</dbReference>
<name>A0A1B0BKI8_9MUSC</name>
<protein>
    <submittedName>
        <fullName evidence="2">Uncharacterized protein</fullName>
    </submittedName>
</protein>
<evidence type="ECO:0000313" key="3">
    <source>
        <dbReference type="Proteomes" id="UP000092460"/>
    </source>
</evidence>
<dbReference type="Proteomes" id="UP000092460">
    <property type="component" value="Unassembled WGS sequence"/>
</dbReference>
<keyword evidence="1" id="KW-0472">Membrane</keyword>
<reference evidence="2" key="2">
    <citation type="submission" date="2020-05" db="UniProtKB">
        <authorList>
            <consortium name="EnsemblMetazoa"/>
        </authorList>
    </citation>
    <scope>IDENTIFICATION</scope>
    <source>
        <strain evidence="2">IAEA</strain>
    </source>
</reference>
<dbReference type="EnsemblMetazoa" id="GPPI021958-RA">
    <property type="protein sequence ID" value="GPPI021958-PA"/>
    <property type="gene ID" value="GPPI021958"/>
</dbReference>
<reference evidence="3" key="1">
    <citation type="submission" date="2015-01" db="EMBL/GenBank/DDBJ databases">
        <authorList>
            <person name="Aksoy S."/>
            <person name="Warren W."/>
            <person name="Wilson R.K."/>
        </authorList>
    </citation>
    <scope>NUCLEOTIDE SEQUENCE [LARGE SCALE GENOMIC DNA]</scope>
    <source>
        <strain evidence="3">IAEA</strain>
    </source>
</reference>
<proteinExistence type="predicted"/>
<keyword evidence="1" id="KW-0812">Transmembrane</keyword>
<evidence type="ECO:0000313" key="2">
    <source>
        <dbReference type="EnsemblMetazoa" id="GPPI021958-PA"/>
    </source>
</evidence>
<keyword evidence="3" id="KW-1185">Reference proteome</keyword>
<dbReference type="EnsemblMetazoa" id="GPPI033108-RA">
    <property type="protein sequence ID" value="GPPI033108-PA"/>
    <property type="gene ID" value="GPPI033108"/>
</dbReference>
<evidence type="ECO:0000256" key="1">
    <source>
        <dbReference type="SAM" id="Phobius"/>
    </source>
</evidence>